<keyword evidence="3 8" id="KW-0694">RNA-binding</keyword>
<dbReference type="GO" id="GO:0022627">
    <property type="term" value="C:cytosolic small ribosomal subunit"/>
    <property type="evidence" value="ECO:0007669"/>
    <property type="project" value="TreeGrafter"/>
</dbReference>
<dbReference type="EMBL" id="CP034900">
    <property type="protein sequence ID" value="QCI16208.1"/>
    <property type="molecule type" value="Genomic_DNA"/>
</dbReference>
<evidence type="ECO:0000256" key="7">
    <source>
        <dbReference type="ARBA" id="ARBA00035294"/>
    </source>
</evidence>
<evidence type="ECO:0000256" key="1">
    <source>
        <dbReference type="ARBA" id="ARBA00009512"/>
    </source>
</evidence>
<keyword evidence="2 8" id="KW-0699">rRNA-binding</keyword>
<sequence>MRHYEIIFMIHPDQSEKIPLMIEKYKKIISDNEGIIHRLEDWGRRQLSYSIKKLHKAHYILMNIEVFPKTINLLETEFRFNSIILRNMIMSMKKAITELSPILKLKDDKKEKK</sequence>
<evidence type="ECO:0000256" key="6">
    <source>
        <dbReference type="ARBA" id="ARBA00035104"/>
    </source>
</evidence>
<evidence type="ECO:0000256" key="3">
    <source>
        <dbReference type="ARBA" id="ARBA00022884"/>
    </source>
</evidence>
<comment type="function">
    <text evidence="6 8">Binds together with bS18 to 16S ribosomal RNA.</text>
</comment>
<dbReference type="CDD" id="cd00473">
    <property type="entry name" value="bS6"/>
    <property type="match status" value="1"/>
</dbReference>
<dbReference type="InterPro" id="IPR020814">
    <property type="entry name" value="Ribosomal_S6_plastid/chlpt"/>
</dbReference>
<evidence type="ECO:0000313" key="10">
    <source>
        <dbReference type="Proteomes" id="UP000298654"/>
    </source>
</evidence>
<accession>A0A4D6XMI6</accession>
<reference evidence="9 10" key="2">
    <citation type="submission" date="2019-05" db="EMBL/GenBank/DDBJ databases">
        <title>Genome evolution of the obligate endosymbiont Buchnera aphidicola.</title>
        <authorList>
            <person name="Moran N.A."/>
        </authorList>
    </citation>
    <scope>NUCLEOTIDE SEQUENCE [LARGE SCALE GENOMIC DNA]</scope>
    <source>
        <strain evidence="9 10">Aar</strain>
    </source>
</reference>
<dbReference type="Gene3D" id="3.30.70.60">
    <property type="match status" value="1"/>
</dbReference>
<dbReference type="PROSITE" id="PS01048">
    <property type="entry name" value="RIBOSOMAL_S6"/>
    <property type="match status" value="1"/>
</dbReference>
<dbReference type="InterPro" id="IPR035980">
    <property type="entry name" value="Ribosomal_bS6_sf"/>
</dbReference>
<comment type="similarity">
    <text evidence="1 8">Belongs to the bacterial ribosomal protein bS6 family.</text>
</comment>
<name>A0A4D6XMI6_9GAMM</name>
<dbReference type="InterPro" id="IPR014717">
    <property type="entry name" value="Transl_elong_EF1B/ribsomal_bS6"/>
</dbReference>
<dbReference type="NCBIfam" id="TIGR00166">
    <property type="entry name" value="S6"/>
    <property type="match status" value="1"/>
</dbReference>
<dbReference type="InterPro" id="IPR000529">
    <property type="entry name" value="Ribosomal_bS6"/>
</dbReference>
<dbReference type="HAMAP" id="MF_00360">
    <property type="entry name" value="Ribosomal_bS6"/>
    <property type="match status" value="1"/>
</dbReference>
<evidence type="ECO:0000256" key="8">
    <source>
        <dbReference type="HAMAP-Rule" id="MF_00360"/>
    </source>
</evidence>
<keyword evidence="4 8" id="KW-0689">Ribosomal protein</keyword>
<dbReference type="SUPFAM" id="SSF54995">
    <property type="entry name" value="Ribosomal protein S6"/>
    <property type="match status" value="1"/>
</dbReference>
<dbReference type="Proteomes" id="UP000298654">
    <property type="component" value="Chromosome"/>
</dbReference>
<protein>
    <recommendedName>
        <fullName evidence="7 8">Small ribosomal subunit protein bS6</fullName>
    </recommendedName>
</protein>
<dbReference type="Pfam" id="PF01250">
    <property type="entry name" value="Ribosomal_S6"/>
    <property type="match status" value="1"/>
</dbReference>
<dbReference type="PANTHER" id="PTHR21011:SF1">
    <property type="entry name" value="SMALL RIBOSOMAL SUBUNIT PROTEIN BS6M"/>
    <property type="match status" value="1"/>
</dbReference>
<dbReference type="GO" id="GO:0006412">
    <property type="term" value="P:translation"/>
    <property type="evidence" value="ECO:0007669"/>
    <property type="project" value="UniProtKB-UniRule"/>
</dbReference>
<dbReference type="GO" id="GO:0003735">
    <property type="term" value="F:structural constituent of ribosome"/>
    <property type="evidence" value="ECO:0007669"/>
    <property type="project" value="InterPro"/>
</dbReference>
<evidence type="ECO:0000256" key="2">
    <source>
        <dbReference type="ARBA" id="ARBA00022730"/>
    </source>
</evidence>
<evidence type="ECO:0000313" key="9">
    <source>
        <dbReference type="EMBL" id="QCI16208.1"/>
    </source>
</evidence>
<dbReference type="RefSeq" id="WP_158364895.1">
    <property type="nucleotide sequence ID" value="NZ_CP034900.1"/>
</dbReference>
<dbReference type="InterPro" id="IPR020815">
    <property type="entry name" value="Ribosomal_bS6_CS"/>
</dbReference>
<dbReference type="PANTHER" id="PTHR21011">
    <property type="entry name" value="MITOCHONDRIAL 28S RIBOSOMAL PROTEIN S6"/>
    <property type="match status" value="1"/>
</dbReference>
<proteinExistence type="inferred from homology"/>
<evidence type="ECO:0000256" key="5">
    <source>
        <dbReference type="ARBA" id="ARBA00023274"/>
    </source>
</evidence>
<organism evidence="9 10">
    <name type="scientific">Buchnera aphidicola</name>
    <name type="common">Artemisaphis artemisicola</name>
    <dbReference type="NCBI Taxonomy" id="1241836"/>
    <lineage>
        <taxon>Bacteria</taxon>
        <taxon>Pseudomonadati</taxon>
        <taxon>Pseudomonadota</taxon>
        <taxon>Gammaproteobacteria</taxon>
        <taxon>Enterobacterales</taxon>
        <taxon>Erwiniaceae</taxon>
        <taxon>Buchnera</taxon>
    </lineage>
</organism>
<reference evidence="9 10" key="1">
    <citation type="submission" date="2018-12" db="EMBL/GenBank/DDBJ databases">
        <authorList>
            <person name="Chong R.A."/>
        </authorList>
    </citation>
    <scope>NUCLEOTIDE SEQUENCE [LARGE SCALE GENOMIC DNA]</scope>
    <source>
        <strain evidence="9 10">Aar</strain>
    </source>
</reference>
<dbReference type="AlphaFoldDB" id="A0A4D6XMI6"/>
<keyword evidence="5 8" id="KW-0687">Ribonucleoprotein</keyword>
<gene>
    <name evidence="8" type="primary">rpsF</name>
    <name evidence="9" type="ORF">D9V59_02830</name>
</gene>
<evidence type="ECO:0000256" key="4">
    <source>
        <dbReference type="ARBA" id="ARBA00022980"/>
    </source>
</evidence>
<dbReference type="GO" id="GO:0070181">
    <property type="term" value="F:small ribosomal subunit rRNA binding"/>
    <property type="evidence" value="ECO:0007669"/>
    <property type="project" value="TreeGrafter"/>
</dbReference>
<dbReference type="OrthoDB" id="9812702at2"/>